<evidence type="ECO:0000256" key="6">
    <source>
        <dbReference type="ARBA" id="ARBA00023136"/>
    </source>
</evidence>
<dbReference type="GO" id="GO:0055085">
    <property type="term" value="P:transmembrane transport"/>
    <property type="evidence" value="ECO:0007669"/>
    <property type="project" value="InterPro"/>
</dbReference>
<comment type="similarity">
    <text evidence="7">Belongs to the binding-protein-dependent transport system permease family.</text>
</comment>
<accession>A0A222WNX9</accession>
<dbReference type="CDD" id="cd06261">
    <property type="entry name" value="TM_PBP2"/>
    <property type="match status" value="1"/>
</dbReference>
<feature type="transmembrane region" description="Helical" evidence="7">
    <location>
        <begin position="259"/>
        <end position="275"/>
    </location>
</feature>
<feature type="transmembrane region" description="Helical" evidence="7">
    <location>
        <begin position="181"/>
        <end position="204"/>
    </location>
</feature>
<dbReference type="KEGG" id="pkb:B4V02_12515"/>
<feature type="transmembrane region" description="Helical" evidence="7">
    <location>
        <begin position="139"/>
        <end position="160"/>
    </location>
</feature>
<feature type="domain" description="ABC transmembrane type-1" evidence="8">
    <location>
        <begin position="73"/>
        <end position="272"/>
    </location>
</feature>
<feature type="transmembrane region" description="Helical" evidence="7">
    <location>
        <begin position="108"/>
        <end position="127"/>
    </location>
</feature>
<keyword evidence="2 7" id="KW-0813">Transport</keyword>
<dbReference type="EMBL" id="CP020028">
    <property type="protein sequence ID" value="ASR47441.1"/>
    <property type="molecule type" value="Genomic_DNA"/>
</dbReference>
<dbReference type="OrthoDB" id="9810086at2"/>
<keyword evidence="5 7" id="KW-1133">Transmembrane helix</keyword>
<reference evidence="9 10" key="1">
    <citation type="submission" date="2017-03" db="EMBL/GenBank/DDBJ databases">
        <title>Complete genome sequence of Paenibacillus Kribbensis producing bioflocculants.</title>
        <authorList>
            <person name="Lee H.-G."/>
            <person name="Oh H.-M."/>
        </authorList>
    </citation>
    <scope>NUCLEOTIDE SEQUENCE [LARGE SCALE GENOMIC DNA]</scope>
    <source>
        <strain evidence="9 10">AM49</strain>
    </source>
</reference>
<evidence type="ECO:0000256" key="3">
    <source>
        <dbReference type="ARBA" id="ARBA00022475"/>
    </source>
</evidence>
<protein>
    <submittedName>
        <fullName evidence="9">ABC transporter permease</fullName>
    </submittedName>
</protein>
<organism evidence="9 10">
    <name type="scientific">Paenibacillus kribbensis</name>
    <dbReference type="NCBI Taxonomy" id="172713"/>
    <lineage>
        <taxon>Bacteria</taxon>
        <taxon>Bacillati</taxon>
        <taxon>Bacillota</taxon>
        <taxon>Bacilli</taxon>
        <taxon>Bacillales</taxon>
        <taxon>Paenibacillaceae</taxon>
        <taxon>Paenibacillus</taxon>
    </lineage>
</organism>
<feature type="transmembrane region" description="Helical" evidence="7">
    <location>
        <begin position="69"/>
        <end position="96"/>
    </location>
</feature>
<keyword evidence="6 7" id="KW-0472">Membrane</keyword>
<dbReference type="PANTHER" id="PTHR43744:SF9">
    <property type="entry name" value="POLYGALACTURONAN_RHAMNOGALACTURONAN TRANSPORT SYSTEM PERMEASE PROTEIN YTCP"/>
    <property type="match status" value="1"/>
</dbReference>
<dbReference type="InterPro" id="IPR035906">
    <property type="entry name" value="MetI-like_sf"/>
</dbReference>
<dbReference type="SUPFAM" id="SSF161098">
    <property type="entry name" value="MetI-like"/>
    <property type="match status" value="1"/>
</dbReference>
<feature type="transmembrane region" description="Helical" evidence="7">
    <location>
        <begin position="12"/>
        <end position="37"/>
    </location>
</feature>
<dbReference type="Proteomes" id="UP000214666">
    <property type="component" value="Chromosome"/>
</dbReference>
<dbReference type="STRING" id="172713.GCA_001705305_01058"/>
<dbReference type="Pfam" id="PF00528">
    <property type="entry name" value="BPD_transp_1"/>
    <property type="match status" value="1"/>
</dbReference>
<dbReference type="RefSeq" id="WP_094155015.1">
    <property type="nucleotide sequence ID" value="NZ_CP020028.1"/>
</dbReference>
<dbReference type="AlphaFoldDB" id="A0A222WNX9"/>
<keyword evidence="3" id="KW-1003">Cell membrane</keyword>
<evidence type="ECO:0000256" key="7">
    <source>
        <dbReference type="RuleBase" id="RU363032"/>
    </source>
</evidence>
<evidence type="ECO:0000259" key="8">
    <source>
        <dbReference type="PROSITE" id="PS50928"/>
    </source>
</evidence>
<name>A0A222WNX9_9BACL</name>
<evidence type="ECO:0000256" key="5">
    <source>
        <dbReference type="ARBA" id="ARBA00022989"/>
    </source>
</evidence>
<feature type="transmembrane region" description="Helical" evidence="7">
    <location>
        <begin position="224"/>
        <end position="247"/>
    </location>
</feature>
<keyword evidence="10" id="KW-1185">Reference proteome</keyword>
<evidence type="ECO:0000256" key="4">
    <source>
        <dbReference type="ARBA" id="ARBA00022692"/>
    </source>
</evidence>
<dbReference type="PANTHER" id="PTHR43744">
    <property type="entry name" value="ABC TRANSPORTER PERMEASE PROTEIN MG189-RELATED-RELATED"/>
    <property type="match status" value="1"/>
</dbReference>
<proteinExistence type="inferred from homology"/>
<evidence type="ECO:0000313" key="9">
    <source>
        <dbReference type="EMBL" id="ASR47441.1"/>
    </source>
</evidence>
<dbReference type="InterPro" id="IPR000515">
    <property type="entry name" value="MetI-like"/>
</dbReference>
<evidence type="ECO:0000313" key="10">
    <source>
        <dbReference type="Proteomes" id="UP000214666"/>
    </source>
</evidence>
<dbReference type="GO" id="GO:0005886">
    <property type="term" value="C:plasma membrane"/>
    <property type="evidence" value="ECO:0007669"/>
    <property type="project" value="UniProtKB-SubCell"/>
</dbReference>
<dbReference type="PROSITE" id="PS50928">
    <property type="entry name" value="ABC_TM1"/>
    <property type="match status" value="1"/>
</dbReference>
<sequence>MGLDRGEKIFNVFNVLFMLFFISIIVFPLINIVALSFNNGYDAMKGGIYLFPRKFTLVNYETILKDTTIYRAFGVTAAKTVIGVIGHLVITGAAAYALSKSYLLGRKIFIRMGIITMFFYGGMIPSFLVVKSLGLANNFWVYIIPVLFSFYDMVILMNFFRSLPESIEESAKIDGANVFQVFFKIIVPLSFPVLATIALFHGVYQWNDFFVAKLYVTDKALYPIQYYLYQLLTSAGAASSAKAGVYISKAFTTQSLQQATMIVTTLPIVLIYPFLQKYFISGMLVGGVKE</sequence>
<comment type="subcellular location">
    <subcellularLocation>
        <location evidence="1 7">Cell membrane</location>
        <topology evidence="1 7">Multi-pass membrane protein</topology>
    </subcellularLocation>
</comment>
<keyword evidence="4 7" id="KW-0812">Transmembrane</keyword>
<gene>
    <name evidence="9" type="ORF">B4V02_12515</name>
</gene>
<evidence type="ECO:0000256" key="2">
    <source>
        <dbReference type="ARBA" id="ARBA00022448"/>
    </source>
</evidence>
<dbReference type="Gene3D" id="1.10.3720.10">
    <property type="entry name" value="MetI-like"/>
    <property type="match status" value="1"/>
</dbReference>
<evidence type="ECO:0000256" key="1">
    <source>
        <dbReference type="ARBA" id="ARBA00004651"/>
    </source>
</evidence>